<keyword evidence="4" id="KW-0238">DNA-binding</keyword>
<accession>A0A833VM27</accession>
<feature type="region of interest" description="Disordered" evidence="7">
    <location>
        <begin position="205"/>
        <end position="228"/>
    </location>
</feature>
<evidence type="ECO:0000256" key="5">
    <source>
        <dbReference type="ARBA" id="ARBA00023163"/>
    </source>
</evidence>
<evidence type="ECO:0000313" key="9">
    <source>
        <dbReference type="EMBL" id="KAF3332160.1"/>
    </source>
</evidence>
<evidence type="ECO:0000313" key="10">
    <source>
        <dbReference type="Proteomes" id="UP000623129"/>
    </source>
</evidence>
<dbReference type="AlphaFoldDB" id="A0A833VM27"/>
<dbReference type="InterPro" id="IPR003340">
    <property type="entry name" value="B3_DNA-bd"/>
</dbReference>
<dbReference type="InterPro" id="IPR015300">
    <property type="entry name" value="DNA-bd_pseudobarrel_sf"/>
</dbReference>
<feature type="domain" description="TF-B3" evidence="8">
    <location>
        <begin position="2"/>
        <end position="93"/>
    </location>
</feature>
<sequence>MAKFLISLLLPGSEKKMRIPVKFARLLTAFNTVSILSPLRKTWHVELRMYKTNTYFTKGWPEFLKAHEIQHGYSMVFSHKGQSIFSIEIFDNTSCLKEYNATAHGKRNAHRDLQLPEGRQAHDVSLSHDGSNSDDSYTGSEDENSAYINEENASESSYTSYEDYNSYDTSFTASETTRVKDLKDKKGKKVYISYAAIILSNVDKKTQNSNEQNREVNQRGKRSKLVKNVNSSASIKTTTSPLRKGFCDDSQYELTEGMATVRNERLEAYRVKYKVCGNYNNLGKGWSKFCEANGVRLGDLCLIKIIGDNEFLVKIKHH</sequence>
<feature type="region of interest" description="Disordered" evidence="7">
    <location>
        <begin position="123"/>
        <end position="159"/>
    </location>
</feature>
<dbReference type="SUPFAM" id="SSF101936">
    <property type="entry name" value="DNA-binding pseudobarrel domain"/>
    <property type="match status" value="2"/>
</dbReference>
<dbReference type="EMBL" id="SWLB01000012">
    <property type="protein sequence ID" value="KAF3332160.1"/>
    <property type="molecule type" value="Genomic_DNA"/>
</dbReference>
<feature type="domain" description="TF-B3" evidence="8">
    <location>
        <begin position="225"/>
        <end position="318"/>
    </location>
</feature>
<organism evidence="9 10">
    <name type="scientific">Carex littledalei</name>
    <dbReference type="NCBI Taxonomy" id="544730"/>
    <lineage>
        <taxon>Eukaryota</taxon>
        <taxon>Viridiplantae</taxon>
        <taxon>Streptophyta</taxon>
        <taxon>Embryophyta</taxon>
        <taxon>Tracheophyta</taxon>
        <taxon>Spermatophyta</taxon>
        <taxon>Magnoliopsida</taxon>
        <taxon>Liliopsida</taxon>
        <taxon>Poales</taxon>
        <taxon>Cyperaceae</taxon>
        <taxon>Cyperoideae</taxon>
        <taxon>Cariceae</taxon>
        <taxon>Carex</taxon>
        <taxon>Carex subgen. Euthyceras</taxon>
    </lineage>
</organism>
<dbReference type="InterPro" id="IPR039218">
    <property type="entry name" value="REM_fam"/>
</dbReference>
<evidence type="ECO:0000256" key="4">
    <source>
        <dbReference type="ARBA" id="ARBA00023125"/>
    </source>
</evidence>
<dbReference type="Proteomes" id="UP000623129">
    <property type="component" value="Unassembled WGS sequence"/>
</dbReference>
<evidence type="ECO:0000256" key="2">
    <source>
        <dbReference type="ARBA" id="ARBA00022737"/>
    </source>
</evidence>
<dbReference type="SMART" id="SM01019">
    <property type="entry name" value="B3"/>
    <property type="match status" value="2"/>
</dbReference>
<evidence type="ECO:0000256" key="7">
    <source>
        <dbReference type="SAM" id="MobiDB-lite"/>
    </source>
</evidence>
<proteinExistence type="predicted"/>
<protein>
    <submittedName>
        <fullName evidence="9">B3 domain-containing protein</fullName>
    </submittedName>
</protein>
<dbReference type="OrthoDB" id="1109907at2759"/>
<comment type="caution">
    <text evidence="9">The sequence shown here is derived from an EMBL/GenBank/DDBJ whole genome shotgun (WGS) entry which is preliminary data.</text>
</comment>
<dbReference type="PROSITE" id="PS50863">
    <property type="entry name" value="B3"/>
    <property type="match status" value="2"/>
</dbReference>
<evidence type="ECO:0000256" key="3">
    <source>
        <dbReference type="ARBA" id="ARBA00023015"/>
    </source>
</evidence>
<dbReference type="PANTHER" id="PTHR31674:SF62">
    <property type="entry name" value="B3 DOMAIN-CONTAINING PROTEIN REM14-RELATED"/>
    <property type="match status" value="1"/>
</dbReference>
<keyword evidence="3" id="KW-0805">Transcription regulation</keyword>
<evidence type="ECO:0000259" key="8">
    <source>
        <dbReference type="PROSITE" id="PS50863"/>
    </source>
</evidence>
<dbReference type="Gene3D" id="2.40.330.10">
    <property type="entry name" value="DNA-binding pseudobarrel domain"/>
    <property type="match status" value="2"/>
</dbReference>
<dbReference type="GO" id="GO:0005634">
    <property type="term" value="C:nucleus"/>
    <property type="evidence" value="ECO:0007669"/>
    <property type="project" value="UniProtKB-SubCell"/>
</dbReference>
<keyword evidence="5" id="KW-0804">Transcription</keyword>
<dbReference type="GO" id="GO:0003677">
    <property type="term" value="F:DNA binding"/>
    <property type="evidence" value="ECO:0007669"/>
    <property type="project" value="UniProtKB-KW"/>
</dbReference>
<dbReference type="CDD" id="cd10017">
    <property type="entry name" value="B3_DNA"/>
    <property type="match status" value="2"/>
</dbReference>
<dbReference type="PANTHER" id="PTHR31674">
    <property type="entry name" value="B3 DOMAIN-CONTAINING PROTEIN REM-LIKE 3-RELATED"/>
    <property type="match status" value="1"/>
</dbReference>
<feature type="compositionally biased region" description="Basic and acidic residues" evidence="7">
    <location>
        <begin position="205"/>
        <end position="218"/>
    </location>
</feature>
<gene>
    <name evidence="9" type="ORF">FCM35_KLT03566</name>
</gene>
<dbReference type="Pfam" id="PF02362">
    <property type="entry name" value="B3"/>
    <property type="match status" value="2"/>
</dbReference>
<keyword evidence="2" id="KW-0677">Repeat</keyword>
<feature type="compositionally biased region" description="Polar residues" evidence="7">
    <location>
        <begin position="128"/>
        <end position="139"/>
    </location>
</feature>
<reference evidence="9" key="1">
    <citation type="submission" date="2020-01" db="EMBL/GenBank/DDBJ databases">
        <title>Genome sequence of Kobresia littledalei, the first chromosome-level genome in the family Cyperaceae.</title>
        <authorList>
            <person name="Qu G."/>
        </authorList>
    </citation>
    <scope>NUCLEOTIDE SEQUENCE</scope>
    <source>
        <strain evidence="9">C.B.Clarke</strain>
        <tissue evidence="9">Leaf</tissue>
    </source>
</reference>
<name>A0A833VM27_9POAL</name>
<keyword evidence="6" id="KW-0539">Nucleus</keyword>
<evidence type="ECO:0000256" key="6">
    <source>
        <dbReference type="ARBA" id="ARBA00023242"/>
    </source>
</evidence>
<keyword evidence="10" id="KW-1185">Reference proteome</keyword>
<comment type="subcellular location">
    <subcellularLocation>
        <location evidence="1">Nucleus</location>
    </subcellularLocation>
</comment>
<evidence type="ECO:0000256" key="1">
    <source>
        <dbReference type="ARBA" id="ARBA00004123"/>
    </source>
</evidence>